<dbReference type="AlphaFoldDB" id="A0A4Z1CYY2"/>
<reference evidence="3 4" key="1">
    <citation type="submission" date="2019-04" db="EMBL/GenBank/DDBJ databases">
        <title>Streptomyces sp. nov. Bv016 isolated from bark of Buahinia variegata.</title>
        <authorList>
            <person name="Kanchanasin P."/>
            <person name="Tanasupawat S."/>
            <person name="Yuki M."/>
            <person name="Kudo T."/>
        </authorList>
    </citation>
    <scope>NUCLEOTIDE SEQUENCE [LARGE SCALE GENOMIC DNA]</scope>
    <source>
        <strain evidence="3 4">JCM 4765</strain>
    </source>
</reference>
<feature type="region of interest" description="Disordered" evidence="1">
    <location>
        <begin position="1"/>
        <end position="28"/>
    </location>
</feature>
<protein>
    <submittedName>
        <fullName evidence="3">DUF4157 domain-containing protein</fullName>
    </submittedName>
</protein>
<comment type="caution">
    <text evidence="3">The sequence shown here is derived from an EMBL/GenBank/DDBJ whole genome shotgun (WGS) entry which is preliminary data.</text>
</comment>
<keyword evidence="4" id="KW-1185">Reference proteome</keyword>
<evidence type="ECO:0000259" key="2">
    <source>
        <dbReference type="Pfam" id="PF13699"/>
    </source>
</evidence>
<dbReference type="Pfam" id="PF13699">
    <property type="entry name" value="eCIS_core"/>
    <property type="match status" value="1"/>
</dbReference>
<dbReference type="RefSeq" id="WP_135794505.1">
    <property type="nucleotide sequence ID" value="NZ_BNBQ01000016.1"/>
</dbReference>
<dbReference type="Proteomes" id="UP000298513">
    <property type="component" value="Unassembled WGS sequence"/>
</dbReference>
<feature type="compositionally biased region" description="Basic and acidic residues" evidence="1">
    <location>
        <begin position="177"/>
        <end position="188"/>
    </location>
</feature>
<proteinExistence type="predicted"/>
<evidence type="ECO:0000313" key="4">
    <source>
        <dbReference type="Proteomes" id="UP000298513"/>
    </source>
</evidence>
<feature type="compositionally biased region" description="Polar residues" evidence="1">
    <location>
        <begin position="160"/>
        <end position="170"/>
    </location>
</feature>
<dbReference type="InterPro" id="IPR025295">
    <property type="entry name" value="eCIS_core_dom"/>
</dbReference>
<dbReference type="GeneID" id="91534458"/>
<gene>
    <name evidence="3" type="ORF">E5082_30760</name>
</gene>
<name>A0A4Z1CYY2_STRGP</name>
<feature type="compositionally biased region" description="Basic and acidic residues" evidence="1">
    <location>
        <begin position="1"/>
        <end position="22"/>
    </location>
</feature>
<evidence type="ECO:0000256" key="1">
    <source>
        <dbReference type="SAM" id="MobiDB-lite"/>
    </source>
</evidence>
<organism evidence="3 4">
    <name type="scientific">Streptomyces griseoluteus</name>
    <dbReference type="NCBI Taxonomy" id="29306"/>
    <lineage>
        <taxon>Bacteria</taxon>
        <taxon>Bacillati</taxon>
        <taxon>Actinomycetota</taxon>
        <taxon>Actinomycetes</taxon>
        <taxon>Kitasatosporales</taxon>
        <taxon>Streptomycetaceae</taxon>
        <taxon>Streptomyces</taxon>
    </lineage>
</organism>
<evidence type="ECO:0000313" key="3">
    <source>
        <dbReference type="EMBL" id="TGN74247.1"/>
    </source>
</evidence>
<dbReference type="Gene3D" id="3.90.176.10">
    <property type="entry name" value="Toxin ADP-ribosyltransferase, Chain A, domain 1"/>
    <property type="match status" value="1"/>
</dbReference>
<sequence length="547" mass="58969">MRERKNEEATGAKVGREARHAPAEAGHPRSRLLALQGTVGNAAVVQMLRRAGHGLDEEEHRHGDGCGHEGFKDPAVQRSSVHDVVRSPGRPLDQATRTDMESRLGADFSDVRIHTGSAANASAAEVGARAYTSGNHVVLAAGGGDAHTLAHELTHVIQQRQGPVSGTDNGNGLRVSDPSDRFEREAEANARAVMSRPAPRATSGVQRSDGPETGTAGAAKAPVQRTLAAGLPKGTQVVKHTDEGDVEGQTILSFGFGSYLISAGADGKKPRASLKDKSWGTVEGREASRTEYEAARAAELDPAVLAAKQKQKDLDLGENYLSADYRRINPLLAALGQVGFTPGEIAAPGFSYKSKESEVLDAWRSVAMARGYADEQTTEAWDEKHLADTFDIFARINGVWDDFATPRANEEGNVVRGDSKHMYESFGGILKQQENHPDGGYVSVDQTIEWPAILSTTYGDPLTHTYVAGKEIVWEFGLPEDHRGRALGRNNQSEEEMTFPIGTKIHIRQILVRSGDFRQEQSAKYGESATVIVFADILAGQRPTRGD</sequence>
<dbReference type="EMBL" id="SRRU01000016">
    <property type="protein sequence ID" value="TGN74247.1"/>
    <property type="molecule type" value="Genomic_DNA"/>
</dbReference>
<feature type="domain" description="eCIS core" evidence="2">
    <location>
        <begin position="91"/>
        <end position="162"/>
    </location>
</feature>
<feature type="region of interest" description="Disordered" evidence="1">
    <location>
        <begin position="160"/>
        <end position="221"/>
    </location>
</feature>
<accession>A0A4Z1CYY2</accession>